<dbReference type="SUPFAM" id="SSF51294">
    <property type="entry name" value="Hedgehog/intein (Hint) domain"/>
    <property type="match status" value="1"/>
</dbReference>
<protein>
    <submittedName>
        <fullName evidence="3">Uncharacterized protein</fullName>
    </submittedName>
</protein>
<accession>A0A6J5Q527</accession>
<keyword evidence="2" id="KW-0472">Membrane</keyword>
<keyword evidence="2" id="KW-0812">Transmembrane</keyword>
<gene>
    <name evidence="3" type="ORF">UFOVP978_33</name>
</gene>
<organism evidence="3">
    <name type="scientific">uncultured Caudovirales phage</name>
    <dbReference type="NCBI Taxonomy" id="2100421"/>
    <lineage>
        <taxon>Viruses</taxon>
        <taxon>Duplodnaviria</taxon>
        <taxon>Heunggongvirae</taxon>
        <taxon>Uroviricota</taxon>
        <taxon>Caudoviricetes</taxon>
        <taxon>Peduoviridae</taxon>
        <taxon>Maltschvirus</taxon>
        <taxon>Maltschvirus maltsch</taxon>
    </lineage>
</organism>
<evidence type="ECO:0000256" key="1">
    <source>
        <dbReference type="SAM" id="MobiDB-lite"/>
    </source>
</evidence>
<reference evidence="3" key="1">
    <citation type="submission" date="2020-05" db="EMBL/GenBank/DDBJ databases">
        <authorList>
            <person name="Chiriac C."/>
            <person name="Salcher M."/>
            <person name="Ghai R."/>
            <person name="Kavagutti S V."/>
        </authorList>
    </citation>
    <scope>NUCLEOTIDE SEQUENCE</scope>
</reference>
<dbReference type="EMBL" id="LR796937">
    <property type="protein sequence ID" value="CAB4176445.1"/>
    <property type="molecule type" value="Genomic_DNA"/>
</dbReference>
<dbReference type="InterPro" id="IPR036844">
    <property type="entry name" value="Hint_dom_sf"/>
</dbReference>
<name>A0A6J5Q527_9CAUD</name>
<keyword evidence="2" id="KW-1133">Transmembrane helix</keyword>
<feature type="region of interest" description="Disordered" evidence="1">
    <location>
        <begin position="1166"/>
        <end position="1193"/>
    </location>
</feature>
<evidence type="ECO:0000256" key="2">
    <source>
        <dbReference type="SAM" id="Phobius"/>
    </source>
</evidence>
<dbReference type="Gene3D" id="2.170.16.10">
    <property type="entry name" value="Hedgehog/Intein (Hint) domain"/>
    <property type="match status" value="1"/>
</dbReference>
<feature type="transmembrane region" description="Helical" evidence="2">
    <location>
        <begin position="65"/>
        <end position="86"/>
    </location>
</feature>
<evidence type="ECO:0000313" key="3">
    <source>
        <dbReference type="EMBL" id="CAB4176445.1"/>
    </source>
</evidence>
<sequence length="1511" mass="161280">MSYVAELVAKLSLDAKGFTSGLQESQHELHKFSQSAAAGTGVASKSVQGFETASNKAAVALKTNLMGALTGVVAGVGLMSGAFGLWKSIQVASRVEEMSVALNKLGQNAGLTSKTIDAQTKAIKDMGITTNVAQYTLSQFLKANLDVSKASDLARVAQDAAVYSMTDSSSSLQSLIYGIQTYQCLEVNEKVLTADLRWNAAGDVCTGDYLMAFDEDPSSEGRRWFSTLVTHSGREYKRCVQVGMSNGDQVVCSYDHPWLSVGGDDPPLWVEAEKLLGRHVLLEESPSGEFINPEYVEVVSVTPVGIQEIATIETESGTYVGAGYLHHNTEIFRTAGLNINVGKSFEDYAKSIKKNTSDLTEHERQNAVFNAVLKEGETIAGTYEAAMGTGSKQMRSFTRYVEEAQQAIGEAFLPVFSKLVFKLADATKAFGKMVEAGGALRPALDAIGSALVVPFTMMDKLGGAMSRAAKEAGPLGGSLRLVSRNLKDLVEYASYVGVAFGLWKIGTWVANWVLMKFAVSGANKALMEQLSINGMMVAETPAELRAILAKTAAEERYAAQLGITVVALREQMAAAIEARSVAAGYSLPMVGGVQAAGPVRLPGTGPGLGVAEGGAASGGAMLGGMGPMVALAAVAAGYMAIQGANKWEGTSKRLGQEWADEKVAKFDNPMTAPESLQNAIDNKQRRLDSMSDAQRNKYVKGTGATGFQQLGVGLKGWGGDFMEGARGNFGLGGGIVNWGLGVVGIGKDSSYDKAKASEKGTTVGEKMQQEIDAGQAAQVKALNARNEAMKQATKIGLEYGKSQQEVMDTANRMGINLIQHTVEQERQLKSNLQTTDESSVAWTEYAKALGEAANMEKTVEERSAALTSAMKALVSATYDVASSTRSSMDALASQDKSFKEASKTGGDTLKQYKQHWMDHNKTIADSFIGSSDAFRKSGQSVSEYLTWGDAYIAKAVEMARAQGQNTTQLAEYKKMLIEIESLNMAGFGRGKDVLKALKENTTLKFSSADVINAFQEKLKGQDAAQISLALNPHIDWDKMTGKDISGYLKKALEMGQDVNIPLLMSVVEPGTKIADLIKMMKTANVSASNPIVQQFLLSMDVEISPEMANMLKLLKSMGGHFGDMWRKMTGAAPDAKVPEGYTFMGMSGAEWNSMAQMSDEGIARGVANYNSSRGGGSGGESDNSADPANGKTAEQIARENRRRATASNYISSTVVPETAKKAYAAFTDLGELEDFFQRIKQWRETYTGFIKTIVDSSSEGAARIATSWALPEEQMANVAETLARLGQNLASFATITTPNFLTSGRAANKIEEWIDGILELEKKGLNPLLMRQLIEAGPESLGAVRRLIRGGSAMIGKANDQWNRIQDLQTRFAEGMGPSRSIGVDINKGIAEGIYASTPEALRAAQFAAEKIITEMKKALGIESPSKVAAEKIGKPIIDGIVYGMEESASAISTSIANTLGGINMATTGPGDTPGRSIENHFHVAGFVVDKTSVDAMISAQDWALQTSGGR</sequence>
<proteinExistence type="predicted"/>